<dbReference type="InParanoid" id="A0A2P5CGY4"/>
<accession>A0A2P5CGY4</accession>
<dbReference type="Proteomes" id="UP000237000">
    <property type="component" value="Unassembled WGS sequence"/>
</dbReference>
<name>A0A2P5CGY4_TREOI</name>
<organism evidence="1 2">
    <name type="scientific">Trema orientale</name>
    <name type="common">Charcoal tree</name>
    <name type="synonym">Celtis orientalis</name>
    <dbReference type="NCBI Taxonomy" id="63057"/>
    <lineage>
        <taxon>Eukaryota</taxon>
        <taxon>Viridiplantae</taxon>
        <taxon>Streptophyta</taxon>
        <taxon>Embryophyta</taxon>
        <taxon>Tracheophyta</taxon>
        <taxon>Spermatophyta</taxon>
        <taxon>Magnoliopsida</taxon>
        <taxon>eudicotyledons</taxon>
        <taxon>Gunneridae</taxon>
        <taxon>Pentapetalae</taxon>
        <taxon>rosids</taxon>
        <taxon>fabids</taxon>
        <taxon>Rosales</taxon>
        <taxon>Cannabaceae</taxon>
        <taxon>Trema</taxon>
    </lineage>
</organism>
<evidence type="ECO:0000313" key="2">
    <source>
        <dbReference type="Proteomes" id="UP000237000"/>
    </source>
</evidence>
<comment type="caution">
    <text evidence="1">The sequence shown here is derived from an EMBL/GenBank/DDBJ whole genome shotgun (WGS) entry which is preliminary data.</text>
</comment>
<protein>
    <submittedName>
        <fullName evidence="1">Uncharacterized protein</fullName>
    </submittedName>
</protein>
<evidence type="ECO:0000313" key="1">
    <source>
        <dbReference type="EMBL" id="PON60291.1"/>
    </source>
</evidence>
<gene>
    <name evidence="1" type="ORF">TorRG33x02_285130</name>
</gene>
<dbReference type="AlphaFoldDB" id="A0A2P5CGY4"/>
<reference evidence="2" key="1">
    <citation type="submission" date="2016-06" db="EMBL/GenBank/DDBJ databases">
        <title>Parallel loss of symbiosis genes in relatives of nitrogen-fixing non-legume Parasponia.</title>
        <authorList>
            <person name="Van Velzen R."/>
            <person name="Holmer R."/>
            <person name="Bu F."/>
            <person name="Rutten L."/>
            <person name="Van Zeijl A."/>
            <person name="Liu W."/>
            <person name="Santuari L."/>
            <person name="Cao Q."/>
            <person name="Sharma T."/>
            <person name="Shen D."/>
            <person name="Roswanjaya Y."/>
            <person name="Wardhani T."/>
            <person name="Kalhor M.S."/>
            <person name="Jansen J."/>
            <person name="Van den Hoogen J."/>
            <person name="Gungor B."/>
            <person name="Hartog M."/>
            <person name="Hontelez J."/>
            <person name="Verver J."/>
            <person name="Yang W.-C."/>
            <person name="Schijlen E."/>
            <person name="Repin R."/>
            <person name="Schilthuizen M."/>
            <person name="Schranz E."/>
            <person name="Heidstra R."/>
            <person name="Miyata K."/>
            <person name="Fedorova E."/>
            <person name="Kohlen W."/>
            <person name="Bisseling T."/>
            <person name="Smit S."/>
            <person name="Geurts R."/>
        </authorList>
    </citation>
    <scope>NUCLEOTIDE SEQUENCE [LARGE SCALE GENOMIC DNA]</scope>
    <source>
        <strain evidence="2">cv. RG33-2</strain>
    </source>
</reference>
<sequence>MEILYLYVPSGQGMFSNLHVQFNSPNRTFLKNMIQPQGRCYGVFQNYIGRSDDSDFLRSL</sequence>
<keyword evidence="2" id="KW-1185">Reference proteome</keyword>
<dbReference type="EMBL" id="JXTC01000366">
    <property type="protein sequence ID" value="PON60291.1"/>
    <property type="molecule type" value="Genomic_DNA"/>
</dbReference>
<proteinExistence type="predicted"/>
<dbReference type="OrthoDB" id="10403616at2759"/>